<organism evidence="2 3">
    <name type="scientific">Colwellia ponticola</name>
    <dbReference type="NCBI Taxonomy" id="2304625"/>
    <lineage>
        <taxon>Bacteria</taxon>
        <taxon>Pseudomonadati</taxon>
        <taxon>Pseudomonadota</taxon>
        <taxon>Gammaproteobacteria</taxon>
        <taxon>Alteromonadales</taxon>
        <taxon>Colwelliaceae</taxon>
        <taxon>Colwellia</taxon>
    </lineage>
</organism>
<dbReference type="EMBL" id="SZVP01000002">
    <property type="protein sequence ID" value="TMM46885.1"/>
    <property type="molecule type" value="Genomic_DNA"/>
</dbReference>
<dbReference type="RefSeq" id="WP_138620646.1">
    <property type="nucleotide sequence ID" value="NZ_SZVP01000002.1"/>
</dbReference>
<feature type="domain" description="Transposase IS4 N-terminal" evidence="1">
    <location>
        <begin position="25"/>
        <end position="60"/>
    </location>
</feature>
<dbReference type="OrthoDB" id="9796012at2"/>
<name>A0A8H2JRF7_9GAMM</name>
<proteinExistence type="predicted"/>
<keyword evidence="3" id="KW-1185">Reference proteome</keyword>
<evidence type="ECO:0000259" key="1">
    <source>
        <dbReference type="Pfam" id="PF13006"/>
    </source>
</evidence>
<comment type="caution">
    <text evidence="2">The sequence shown here is derived from an EMBL/GenBank/DDBJ whole genome shotgun (WGS) entry which is preliminary data.</text>
</comment>
<dbReference type="Pfam" id="PF13006">
    <property type="entry name" value="Nterm_IS4"/>
    <property type="match status" value="1"/>
</dbReference>
<protein>
    <recommendedName>
        <fullName evidence="1">Transposase IS4 N-terminal domain-containing protein</fullName>
    </recommendedName>
</protein>
<accession>A0A8H2JRF7</accession>
<dbReference type="AlphaFoldDB" id="A0A8H2JRF7"/>
<evidence type="ECO:0000313" key="2">
    <source>
        <dbReference type="EMBL" id="TMM46885.1"/>
    </source>
</evidence>
<reference evidence="2 3" key="1">
    <citation type="submission" date="2019-05" db="EMBL/GenBank/DDBJ databases">
        <title>Colwellia ponticola sp. nov., isolated from seawater.</title>
        <authorList>
            <person name="Yoon J.-H."/>
        </authorList>
    </citation>
    <scope>NUCLEOTIDE SEQUENCE [LARGE SCALE GENOMIC DNA]</scope>
    <source>
        <strain evidence="2 3">OISW-25</strain>
    </source>
</reference>
<gene>
    <name evidence="2" type="ORF">FCS21_03685</name>
</gene>
<dbReference type="Proteomes" id="UP000307702">
    <property type="component" value="Unassembled WGS sequence"/>
</dbReference>
<sequence length="61" mass="6964">MISDFFIRFENELATTLDAGNTFHSFEKYAELLSPELIEQCFKQAGVATGRKRRLPLEAVL</sequence>
<evidence type="ECO:0000313" key="3">
    <source>
        <dbReference type="Proteomes" id="UP000307702"/>
    </source>
</evidence>
<dbReference type="InterPro" id="IPR024473">
    <property type="entry name" value="Transposases_IS4_N"/>
</dbReference>